<reference evidence="2" key="1">
    <citation type="submission" date="2020-12" db="EMBL/GenBank/DDBJ databases">
        <authorList>
            <consortium name="Molecular Ecology Group"/>
        </authorList>
    </citation>
    <scope>NUCLEOTIDE SEQUENCE</scope>
    <source>
        <strain evidence="2">TBG_1078</strain>
    </source>
</reference>
<evidence type="ECO:0000313" key="3">
    <source>
        <dbReference type="Proteomes" id="UP000645828"/>
    </source>
</evidence>
<feature type="transmembrane region" description="Helical" evidence="1">
    <location>
        <begin position="7"/>
        <end position="26"/>
    </location>
</feature>
<dbReference type="EMBL" id="CAJHUB010000660">
    <property type="protein sequence ID" value="CAD7670963.1"/>
    <property type="molecule type" value="Genomic_DNA"/>
</dbReference>
<proteinExistence type="predicted"/>
<keyword evidence="1" id="KW-0472">Membrane</keyword>
<dbReference type="AlphaFoldDB" id="A0A811Y1C3"/>
<dbReference type="Proteomes" id="UP000645828">
    <property type="component" value="Unassembled WGS sequence"/>
</dbReference>
<organism evidence="2 3">
    <name type="scientific">Nyctereutes procyonoides</name>
    <name type="common">Raccoon dog</name>
    <name type="synonym">Canis procyonoides</name>
    <dbReference type="NCBI Taxonomy" id="34880"/>
    <lineage>
        <taxon>Eukaryota</taxon>
        <taxon>Metazoa</taxon>
        <taxon>Chordata</taxon>
        <taxon>Craniata</taxon>
        <taxon>Vertebrata</taxon>
        <taxon>Euteleostomi</taxon>
        <taxon>Mammalia</taxon>
        <taxon>Eutheria</taxon>
        <taxon>Laurasiatheria</taxon>
        <taxon>Carnivora</taxon>
        <taxon>Caniformia</taxon>
        <taxon>Canidae</taxon>
        <taxon>Nyctereutes</taxon>
    </lineage>
</organism>
<evidence type="ECO:0000256" key="1">
    <source>
        <dbReference type="SAM" id="Phobius"/>
    </source>
</evidence>
<protein>
    <submittedName>
        <fullName evidence="2">(raccoon dog) hypothetical protein</fullName>
    </submittedName>
</protein>
<gene>
    <name evidence="2" type="ORF">NYPRO_LOCUS3758</name>
</gene>
<accession>A0A811Y1C3</accession>
<keyword evidence="1" id="KW-0812">Transmembrane</keyword>
<sequence length="27" mass="2960">MAELDSCLLLGLLILVGWLVGLIGFYH</sequence>
<keyword evidence="1" id="KW-1133">Transmembrane helix</keyword>
<evidence type="ECO:0000313" key="2">
    <source>
        <dbReference type="EMBL" id="CAD7670963.1"/>
    </source>
</evidence>
<comment type="caution">
    <text evidence="2">The sequence shown here is derived from an EMBL/GenBank/DDBJ whole genome shotgun (WGS) entry which is preliminary data.</text>
</comment>
<name>A0A811Y1C3_NYCPR</name>
<keyword evidence="3" id="KW-1185">Reference proteome</keyword>